<accession>A0A4D9EMC9</accession>
<dbReference type="Proteomes" id="UP000297703">
    <property type="component" value="Unassembled WGS sequence"/>
</dbReference>
<organism evidence="2 3">
    <name type="scientific">Platysternon megacephalum</name>
    <name type="common">big-headed turtle</name>
    <dbReference type="NCBI Taxonomy" id="55544"/>
    <lineage>
        <taxon>Eukaryota</taxon>
        <taxon>Metazoa</taxon>
        <taxon>Chordata</taxon>
        <taxon>Craniata</taxon>
        <taxon>Vertebrata</taxon>
        <taxon>Euteleostomi</taxon>
        <taxon>Archelosauria</taxon>
        <taxon>Testudinata</taxon>
        <taxon>Testudines</taxon>
        <taxon>Cryptodira</taxon>
        <taxon>Durocryptodira</taxon>
        <taxon>Testudinoidea</taxon>
        <taxon>Platysternidae</taxon>
        <taxon>Platysternon</taxon>
    </lineage>
</organism>
<dbReference type="EMBL" id="QXTE01000055">
    <property type="protein sequence ID" value="TFK09273.1"/>
    <property type="molecule type" value="Genomic_DNA"/>
</dbReference>
<proteinExistence type="predicted"/>
<comment type="caution">
    <text evidence="2">The sequence shown here is derived from an EMBL/GenBank/DDBJ whole genome shotgun (WGS) entry which is preliminary data.</text>
</comment>
<reference evidence="2 3" key="1">
    <citation type="submission" date="2019-04" db="EMBL/GenBank/DDBJ databases">
        <title>Draft genome of the big-headed turtle Platysternon megacephalum.</title>
        <authorList>
            <person name="Gong S."/>
        </authorList>
    </citation>
    <scope>NUCLEOTIDE SEQUENCE [LARGE SCALE GENOMIC DNA]</scope>
    <source>
        <strain evidence="2">DO16091913</strain>
        <tissue evidence="2">Muscle</tissue>
    </source>
</reference>
<feature type="compositionally biased region" description="Polar residues" evidence="1">
    <location>
        <begin position="105"/>
        <end position="116"/>
    </location>
</feature>
<evidence type="ECO:0000313" key="2">
    <source>
        <dbReference type="EMBL" id="TFK09273.1"/>
    </source>
</evidence>
<keyword evidence="3" id="KW-1185">Reference proteome</keyword>
<feature type="region of interest" description="Disordered" evidence="1">
    <location>
        <begin position="84"/>
        <end position="116"/>
    </location>
</feature>
<sequence>MDSTSEDLGVKASVLINRLRFYSNALSQPETLCPNVHSHQRERENKKRNCIKHAILYPPSQSRIPAVKQLQITFVSLLWKLTKSQEGERGKAREGERGKAREVQTGLSSQTCVLST</sequence>
<dbReference type="AlphaFoldDB" id="A0A4D9EMC9"/>
<reference evidence="2 3" key="2">
    <citation type="submission" date="2019-04" db="EMBL/GenBank/DDBJ databases">
        <title>The genome sequence of big-headed turtle.</title>
        <authorList>
            <person name="Gong S."/>
        </authorList>
    </citation>
    <scope>NUCLEOTIDE SEQUENCE [LARGE SCALE GENOMIC DNA]</scope>
    <source>
        <strain evidence="2">DO16091913</strain>
        <tissue evidence="2">Muscle</tissue>
    </source>
</reference>
<evidence type="ECO:0000256" key="1">
    <source>
        <dbReference type="SAM" id="MobiDB-lite"/>
    </source>
</evidence>
<feature type="compositionally biased region" description="Basic and acidic residues" evidence="1">
    <location>
        <begin position="84"/>
        <end position="102"/>
    </location>
</feature>
<gene>
    <name evidence="2" type="ORF">DR999_PMT07724</name>
</gene>
<name>A0A4D9EMC9_9SAUR</name>
<protein>
    <submittedName>
        <fullName evidence="2">Splicing factor 3B subunit 6</fullName>
    </submittedName>
</protein>
<evidence type="ECO:0000313" key="3">
    <source>
        <dbReference type="Proteomes" id="UP000297703"/>
    </source>
</evidence>